<proteinExistence type="predicted"/>
<dbReference type="EMBL" id="CAXDID020000035">
    <property type="protein sequence ID" value="CAL5996701.1"/>
    <property type="molecule type" value="Genomic_DNA"/>
</dbReference>
<comment type="caution">
    <text evidence="2">The sequence shown here is derived from an EMBL/GenBank/DDBJ whole genome shotgun (WGS) entry which is preliminary data.</text>
</comment>
<name>A0AA86QZL2_9EUKA</name>
<accession>A0AA86QZL2</accession>
<evidence type="ECO:0000313" key="3">
    <source>
        <dbReference type="EMBL" id="CAL5996701.1"/>
    </source>
</evidence>
<keyword evidence="4" id="KW-1185">Reference proteome</keyword>
<protein>
    <submittedName>
        <fullName evidence="3">Hypothetical_protein</fullName>
    </submittedName>
</protein>
<dbReference type="AlphaFoldDB" id="A0AA86QZL2"/>
<evidence type="ECO:0000313" key="2">
    <source>
        <dbReference type="EMBL" id="CAI9964161.1"/>
    </source>
</evidence>
<organism evidence="2">
    <name type="scientific">Hexamita inflata</name>
    <dbReference type="NCBI Taxonomy" id="28002"/>
    <lineage>
        <taxon>Eukaryota</taxon>
        <taxon>Metamonada</taxon>
        <taxon>Diplomonadida</taxon>
        <taxon>Hexamitidae</taxon>
        <taxon>Hexamitinae</taxon>
        <taxon>Hexamita</taxon>
    </lineage>
</organism>
<sequence>MQEQFLCDKNQLNKSIRNLKQKIHYNTQNNKSNQDLLQDLQQLVNQRQDLINKFEHDQLTEEQLNKKNMQRQKYKQYKTKQSETGQYAQLKYYYNKIAKKEKQIEEKQVEEIVE</sequence>
<evidence type="ECO:0000313" key="4">
    <source>
        <dbReference type="Proteomes" id="UP001642409"/>
    </source>
</evidence>
<reference evidence="2" key="1">
    <citation type="submission" date="2023-06" db="EMBL/GenBank/DDBJ databases">
        <authorList>
            <person name="Kurt Z."/>
        </authorList>
    </citation>
    <scope>NUCLEOTIDE SEQUENCE</scope>
</reference>
<keyword evidence="1" id="KW-0175">Coiled coil</keyword>
<reference evidence="3 4" key="2">
    <citation type="submission" date="2024-07" db="EMBL/GenBank/DDBJ databases">
        <authorList>
            <person name="Akdeniz Z."/>
        </authorList>
    </citation>
    <scope>NUCLEOTIDE SEQUENCE [LARGE SCALE GENOMIC DNA]</scope>
</reference>
<feature type="coiled-coil region" evidence="1">
    <location>
        <begin position="2"/>
        <end position="57"/>
    </location>
</feature>
<dbReference type="Proteomes" id="UP001642409">
    <property type="component" value="Unassembled WGS sequence"/>
</dbReference>
<evidence type="ECO:0000256" key="1">
    <source>
        <dbReference type="SAM" id="Coils"/>
    </source>
</evidence>
<dbReference type="EMBL" id="CATOUU010000972">
    <property type="protein sequence ID" value="CAI9964161.1"/>
    <property type="molecule type" value="Genomic_DNA"/>
</dbReference>
<gene>
    <name evidence="3" type="ORF">HINF_LOCUS14891</name>
    <name evidence="2" type="ORF">HINF_LOCUS51806</name>
</gene>